<feature type="transmembrane region" description="Helical" evidence="6">
    <location>
        <begin position="237"/>
        <end position="257"/>
    </location>
</feature>
<dbReference type="PANTHER" id="PTHR46795">
    <property type="entry name" value="ABC TRANSPORTER PERMEASE-RELATED-RELATED"/>
    <property type="match status" value="1"/>
</dbReference>
<keyword evidence="9" id="KW-1185">Reference proteome</keyword>
<protein>
    <submittedName>
        <fullName evidence="8">Bacitracin export permease protein BceB</fullName>
    </submittedName>
</protein>
<dbReference type="PANTHER" id="PTHR46795:SF3">
    <property type="entry name" value="ABC TRANSPORTER PERMEASE"/>
    <property type="match status" value="1"/>
</dbReference>
<dbReference type="Pfam" id="PF02687">
    <property type="entry name" value="FtsX"/>
    <property type="match status" value="2"/>
</dbReference>
<gene>
    <name evidence="8" type="primary">bceB_1</name>
    <name evidence="8" type="ORF">RSSSTS7063_01069</name>
</gene>
<reference evidence="8 9" key="1">
    <citation type="submission" date="2019-07" db="EMBL/GenBank/DDBJ databases">
        <authorList>
            <person name="Hibberd C M."/>
            <person name="Gehrig L. J."/>
            <person name="Chang H.-W."/>
            <person name="Venkatesh S."/>
        </authorList>
    </citation>
    <scope>NUCLEOTIDE SEQUENCE [LARGE SCALE GENOMIC DNA]</scope>
    <source>
        <strain evidence="8">Blautia_luti_SSTS_Bg7063</strain>
    </source>
</reference>
<feature type="transmembrane region" description="Helical" evidence="6">
    <location>
        <begin position="199"/>
        <end position="217"/>
    </location>
</feature>
<dbReference type="GO" id="GO:0005886">
    <property type="term" value="C:plasma membrane"/>
    <property type="evidence" value="ECO:0007669"/>
    <property type="project" value="UniProtKB-SubCell"/>
</dbReference>
<organism evidence="8 9">
    <name type="scientific">Blautia luti</name>
    <dbReference type="NCBI Taxonomy" id="89014"/>
    <lineage>
        <taxon>Bacteria</taxon>
        <taxon>Bacillati</taxon>
        <taxon>Bacillota</taxon>
        <taxon>Clostridia</taxon>
        <taxon>Lachnospirales</taxon>
        <taxon>Lachnospiraceae</taxon>
        <taxon>Blautia</taxon>
    </lineage>
</organism>
<evidence type="ECO:0000256" key="5">
    <source>
        <dbReference type="ARBA" id="ARBA00023136"/>
    </source>
</evidence>
<dbReference type="InterPro" id="IPR003838">
    <property type="entry name" value="ABC3_permease_C"/>
</dbReference>
<feature type="transmembrane region" description="Helical" evidence="6">
    <location>
        <begin position="591"/>
        <end position="613"/>
    </location>
</feature>
<keyword evidence="5 6" id="KW-0472">Membrane</keyword>
<evidence type="ECO:0000256" key="4">
    <source>
        <dbReference type="ARBA" id="ARBA00022989"/>
    </source>
</evidence>
<feature type="transmembrane region" description="Helical" evidence="6">
    <location>
        <begin position="534"/>
        <end position="554"/>
    </location>
</feature>
<evidence type="ECO:0000313" key="9">
    <source>
        <dbReference type="Proteomes" id="UP000408482"/>
    </source>
</evidence>
<comment type="subcellular location">
    <subcellularLocation>
        <location evidence="1 6">Cell membrane</location>
        <topology evidence="1 6">Multi-pass membrane protein</topology>
    </subcellularLocation>
</comment>
<dbReference type="GO" id="GO:0055085">
    <property type="term" value="P:transmembrane transport"/>
    <property type="evidence" value="ECO:0007669"/>
    <property type="project" value="UniProtKB-UniRule"/>
</dbReference>
<feature type="transmembrane region" description="Helical" evidence="6">
    <location>
        <begin position="20"/>
        <end position="40"/>
    </location>
</feature>
<evidence type="ECO:0000259" key="7">
    <source>
        <dbReference type="Pfam" id="PF02687"/>
    </source>
</evidence>
<feature type="transmembrane region" description="Helical" evidence="6">
    <location>
        <begin position="61"/>
        <end position="80"/>
    </location>
</feature>
<evidence type="ECO:0000313" key="8">
    <source>
        <dbReference type="EMBL" id="VUX40466.1"/>
    </source>
</evidence>
<dbReference type="Proteomes" id="UP000408482">
    <property type="component" value="Unassembled WGS sequence"/>
</dbReference>
<keyword evidence="2 6" id="KW-1003">Cell membrane</keyword>
<feature type="domain" description="ABC3 transporter permease C-terminal" evidence="7">
    <location>
        <begin position="61"/>
        <end position="172"/>
    </location>
</feature>
<dbReference type="EMBL" id="CABHNW010000156">
    <property type="protein sequence ID" value="VUX40466.1"/>
    <property type="molecule type" value="Genomic_DNA"/>
</dbReference>
<dbReference type="PIRSF" id="PIRSF018968">
    <property type="entry name" value="ABC_permease_BceB"/>
    <property type="match status" value="1"/>
</dbReference>
<dbReference type="InterPro" id="IPR052536">
    <property type="entry name" value="ABC-4_Integral_Memb_Prot"/>
</dbReference>
<evidence type="ECO:0000256" key="6">
    <source>
        <dbReference type="PIRNR" id="PIRNR018968"/>
    </source>
</evidence>
<feature type="transmembrane region" description="Helical" evidence="6">
    <location>
        <begin position="294"/>
        <end position="317"/>
    </location>
</feature>
<feature type="domain" description="ABC3 transporter permease C-terminal" evidence="7">
    <location>
        <begin position="539"/>
        <end position="639"/>
    </location>
</feature>
<feature type="transmembrane region" description="Helical" evidence="6">
    <location>
        <begin position="158"/>
        <end position="178"/>
    </location>
</feature>
<evidence type="ECO:0000256" key="1">
    <source>
        <dbReference type="ARBA" id="ARBA00004651"/>
    </source>
</evidence>
<accession>A0A564W6F9</accession>
<evidence type="ECO:0000256" key="2">
    <source>
        <dbReference type="ARBA" id="ARBA00022475"/>
    </source>
</evidence>
<name>A0A564W6F9_9FIRM</name>
<sequence>MKLSAIALKNLKRNFSFYSLYLFSVSFVLMIYFCFTSFSMNQVIMEKISSDGRVETMCQTVAVFIMAFVIFYMFYSNNFFMRRRMRELGIYSLLGYRKSAMLGLLTFENIFICFGGMVLGILAGSVLHKGVIAGIVALLGITIDQAAIPLIYPAAVKSILSFVVVVLITLTLSNARLLQKSTLLDLVRLEKKTEKPIRVHFITAFIGLSCLLCGYGLALDMMRGRKSVWYTIGFSPIALLTMLLVVAGTIFFIYSFLPYACQKIRQKKSSLYRANTIIVVPKFMHRIRSNAKSLILLILLSAGTLAILGATVLSVWYPLEALERIIPSAMEFRITDDEEKQRSLDALDQAIGNEAYQSHETTLLKVTATSENLPVEYDISAEKGRIPGFECMSQSDYFSVMQLQGKELPFQELADDECILIKYRPDTEQADIGAKYTLTVAGNDVSTVTVRETSLQNALSFGNSVGTLVVSDTAYHALNQRSPEKIRVVSIDGENMRSNEQAYLALKEAIPENPYLVSAWQRQDELIRENSSTFLLICFATVIFLIATGSILYFQNISSVSYDKSDYEIMQRMGYNESMIKKSVRRQVQTYYIIPYVIGLLHSIFAITCYKSALMDDLLGKSSAVLVPVLFSIAVFSAIYAIYYQLTKHSCYKIALN</sequence>
<dbReference type="InterPro" id="IPR027022">
    <property type="entry name" value="ABC_permease_BceB-typ"/>
</dbReference>
<keyword evidence="6" id="KW-0813">Transport</keyword>
<keyword evidence="4 6" id="KW-1133">Transmembrane helix</keyword>
<keyword evidence="3 6" id="KW-0812">Transmembrane</keyword>
<proteinExistence type="inferred from homology"/>
<feature type="transmembrane region" description="Helical" evidence="6">
    <location>
        <begin position="625"/>
        <end position="643"/>
    </location>
</feature>
<evidence type="ECO:0000256" key="3">
    <source>
        <dbReference type="ARBA" id="ARBA00022692"/>
    </source>
</evidence>
<dbReference type="AlphaFoldDB" id="A0A564W6F9"/>
<feature type="transmembrane region" description="Helical" evidence="6">
    <location>
        <begin position="100"/>
        <end position="123"/>
    </location>
</feature>
<comment type="similarity">
    <text evidence="6">Belongs to the ABC-4 integral membrane protein family.</text>
</comment>